<dbReference type="PANTHER" id="PTHR43429:SF1">
    <property type="entry name" value="NAD(P)H SULFUR OXIDOREDUCTASE (COA-DEPENDENT)"/>
    <property type="match status" value="1"/>
</dbReference>
<dbReference type="Proteomes" id="UP000290204">
    <property type="component" value="Unassembled WGS sequence"/>
</dbReference>
<dbReference type="InterPro" id="IPR036188">
    <property type="entry name" value="FAD/NAD-bd_sf"/>
</dbReference>
<dbReference type="Pfam" id="PF07992">
    <property type="entry name" value="Pyr_redox_2"/>
    <property type="match status" value="1"/>
</dbReference>
<feature type="domain" description="Rhodanese" evidence="7">
    <location>
        <begin position="464"/>
        <end position="552"/>
    </location>
</feature>
<evidence type="ECO:0000313" key="8">
    <source>
        <dbReference type="EMBL" id="RXK60919.1"/>
    </source>
</evidence>
<dbReference type="SUPFAM" id="SSF52821">
    <property type="entry name" value="Rhodanese/Cell cycle control phosphatase"/>
    <property type="match status" value="1"/>
</dbReference>
<evidence type="ECO:0000256" key="3">
    <source>
        <dbReference type="ARBA" id="ARBA00022630"/>
    </source>
</evidence>
<organism evidence="8 9">
    <name type="scientific">Lacibacter luteus</name>
    <dbReference type="NCBI Taxonomy" id="2508719"/>
    <lineage>
        <taxon>Bacteria</taxon>
        <taxon>Pseudomonadati</taxon>
        <taxon>Bacteroidota</taxon>
        <taxon>Chitinophagia</taxon>
        <taxon>Chitinophagales</taxon>
        <taxon>Chitinophagaceae</taxon>
        <taxon>Lacibacter</taxon>
    </lineage>
</organism>
<keyword evidence="9" id="KW-1185">Reference proteome</keyword>
<protein>
    <submittedName>
        <fullName evidence="8">CoA-disulfide reductase</fullName>
    </submittedName>
</protein>
<comment type="caution">
    <text evidence="8">The sequence shown here is derived from an EMBL/GenBank/DDBJ whole genome shotgun (WGS) entry which is preliminary data.</text>
</comment>
<gene>
    <name evidence="8" type="ORF">ESA94_10715</name>
</gene>
<dbReference type="Gene3D" id="3.40.250.10">
    <property type="entry name" value="Rhodanese-like domain"/>
    <property type="match status" value="1"/>
</dbReference>
<evidence type="ECO:0000259" key="7">
    <source>
        <dbReference type="PROSITE" id="PS50206"/>
    </source>
</evidence>
<dbReference type="CDD" id="cd01524">
    <property type="entry name" value="RHOD_Pyr_redox"/>
    <property type="match status" value="1"/>
</dbReference>
<dbReference type="Pfam" id="PF00581">
    <property type="entry name" value="Rhodanese"/>
    <property type="match status" value="1"/>
</dbReference>
<dbReference type="InterPro" id="IPR050260">
    <property type="entry name" value="FAD-bd_OxRdtase"/>
</dbReference>
<dbReference type="AlphaFoldDB" id="A0A4Q1CJW0"/>
<dbReference type="PRINTS" id="PR00411">
    <property type="entry name" value="PNDRDTASEI"/>
</dbReference>
<dbReference type="InterPro" id="IPR004099">
    <property type="entry name" value="Pyr_nucl-diS_OxRdtase_dimer"/>
</dbReference>
<proteinExistence type="inferred from homology"/>
<dbReference type="Gene3D" id="3.50.50.60">
    <property type="entry name" value="FAD/NAD(P)-binding domain"/>
    <property type="match status" value="2"/>
</dbReference>
<dbReference type="PROSITE" id="PS50206">
    <property type="entry name" value="RHODANESE_3"/>
    <property type="match status" value="1"/>
</dbReference>
<keyword evidence="4" id="KW-0274">FAD</keyword>
<keyword evidence="3" id="KW-0285">Flavoprotein</keyword>
<evidence type="ECO:0000256" key="6">
    <source>
        <dbReference type="ARBA" id="ARBA00023284"/>
    </source>
</evidence>
<dbReference type="EMBL" id="SDHW01000002">
    <property type="protein sequence ID" value="RXK60919.1"/>
    <property type="molecule type" value="Genomic_DNA"/>
</dbReference>
<dbReference type="SMART" id="SM00450">
    <property type="entry name" value="RHOD"/>
    <property type="match status" value="1"/>
</dbReference>
<evidence type="ECO:0000313" key="9">
    <source>
        <dbReference type="Proteomes" id="UP000290204"/>
    </source>
</evidence>
<dbReference type="PANTHER" id="PTHR43429">
    <property type="entry name" value="PYRIDINE NUCLEOTIDE-DISULFIDE OXIDOREDUCTASE DOMAIN-CONTAINING"/>
    <property type="match status" value="1"/>
</dbReference>
<evidence type="ECO:0000256" key="2">
    <source>
        <dbReference type="ARBA" id="ARBA00009130"/>
    </source>
</evidence>
<dbReference type="SUPFAM" id="SSF55424">
    <property type="entry name" value="FAD/NAD-linked reductases, dimerisation (C-terminal) domain"/>
    <property type="match status" value="1"/>
</dbReference>
<dbReference type="SUPFAM" id="SSF51905">
    <property type="entry name" value="FAD/NAD(P)-binding domain"/>
    <property type="match status" value="1"/>
</dbReference>
<comment type="cofactor">
    <cofactor evidence="1">
        <name>FAD</name>
        <dbReference type="ChEBI" id="CHEBI:57692"/>
    </cofactor>
</comment>
<keyword evidence="5" id="KW-0560">Oxidoreductase</keyword>
<dbReference type="InterPro" id="IPR036873">
    <property type="entry name" value="Rhodanese-like_dom_sf"/>
</dbReference>
<keyword evidence="6" id="KW-0676">Redox-active center</keyword>
<name>A0A4Q1CJW0_9BACT</name>
<evidence type="ECO:0000256" key="4">
    <source>
        <dbReference type="ARBA" id="ARBA00022827"/>
    </source>
</evidence>
<dbReference type="InterPro" id="IPR016156">
    <property type="entry name" value="FAD/NAD-linked_Rdtase_dimer_sf"/>
</dbReference>
<dbReference type="OrthoDB" id="9792592at2"/>
<sequence>MKYIIVGAVAGGASTAARLRRLDEQAEIIIFEKGEYISYANCGLPYYIGDIIKDRNKLFVQTAAAFNKRFNIDVRISTEVIAINPSAKKITAHKQTTQEVYEETYDKLILSPGAEPVRPPLPGINSEGIFTLRNVNDTDYIKAYVQQKHVSKAVVIGAGFIGLEMAENFHALGLDVTVIEMINQVMAPVDYPVAAFVQQHIRSKKVKLRLNTAVTGFTKTQEHIEVALNNGEVLFADVVILSIGVRPDTRLAAMVGLQLGPAKGIQVNEFLQTSDQDIYAVGDAIEFENPITHQSMITYLAGPANKQGRICADNVALGNVRSYKGSINTAIVKVFDMTVGTTGTASKHLKAAGIEHIVSTTHNASHAGYYPGAKQMTIQLAFTPKEGKLLSAQIAGYDGVDKRLDVFASYIKQGKTVYDLIEFEHAYAPPYSSAKDPVNMAGFVAENILLDRLRVFYWNELEQLQSGDLLIDVRRKDEFEAGSIDDAINIPVDELRERLDEIPKDKKLYIYCEAGLRGYLAQRILRQNGYEAVANLSGGYYLWKTCTTEKCLLNKANPILV</sequence>
<accession>A0A4Q1CJW0</accession>
<dbReference type="InterPro" id="IPR023753">
    <property type="entry name" value="FAD/NAD-binding_dom"/>
</dbReference>
<dbReference type="PRINTS" id="PR00368">
    <property type="entry name" value="FADPNR"/>
</dbReference>
<reference evidence="8 9" key="1">
    <citation type="submission" date="2019-01" db="EMBL/GenBank/DDBJ databases">
        <title>Lacibacter sp. strain TTM-7.</title>
        <authorList>
            <person name="Chen W.-M."/>
        </authorList>
    </citation>
    <scope>NUCLEOTIDE SEQUENCE [LARGE SCALE GENOMIC DNA]</scope>
    <source>
        <strain evidence="8 9">TTM-7</strain>
    </source>
</reference>
<comment type="similarity">
    <text evidence="2">Belongs to the class-III pyridine nucleotide-disulfide oxidoreductase family.</text>
</comment>
<evidence type="ECO:0000256" key="1">
    <source>
        <dbReference type="ARBA" id="ARBA00001974"/>
    </source>
</evidence>
<dbReference type="InterPro" id="IPR001763">
    <property type="entry name" value="Rhodanese-like_dom"/>
</dbReference>
<dbReference type="RefSeq" id="WP_129130880.1">
    <property type="nucleotide sequence ID" value="NZ_SDHW01000002.1"/>
</dbReference>
<dbReference type="Pfam" id="PF02852">
    <property type="entry name" value="Pyr_redox_dim"/>
    <property type="match status" value="1"/>
</dbReference>
<dbReference type="GO" id="GO:0016491">
    <property type="term" value="F:oxidoreductase activity"/>
    <property type="evidence" value="ECO:0007669"/>
    <property type="project" value="UniProtKB-KW"/>
</dbReference>
<evidence type="ECO:0000256" key="5">
    <source>
        <dbReference type="ARBA" id="ARBA00023002"/>
    </source>
</evidence>